<feature type="compositionally biased region" description="Polar residues" evidence="1">
    <location>
        <begin position="725"/>
        <end position="734"/>
    </location>
</feature>
<gene>
    <name evidence="2" type="ORF">POSPLADRAFT_1048446</name>
</gene>
<feature type="compositionally biased region" description="Polar residues" evidence="1">
    <location>
        <begin position="82"/>
        <end position="92"/>
    </location>
</feature>
<feature type="compositionally biased region" description="Basic and acidic residues" evidence="1">
    <location>
        <begin position="132"/>
        <end position="147"/>
    </location>
</feature>
<feature type="region of interest" description="Disordered" evidence="1">
    <location>
        <begin position="13"/>
        <end position="63"/>
    </location>
</feature>
<organism evidence="2 3">
    <name type="scientific">Postia placenta MAD-698-R-SB12</name>
    <dbReference type="NCBI Taxonomy" id="670580"/>
    <lineage>
        <taxon>Eukaryota</taxon>
        <taxon>Fungi</taxon>
        <taxon>Dikarya</taxon>
        <taxon>Basidiomycota</taxon>
        <taxon>Agaricomycotina</taxon>
        <taxon>Agaricomycetes</taxon>
        <taxon>Polyporales</taxon>
        <taxon>Adustoporiaceae</taxon>
        <taxon>Rhodonia</taxon>
    </lineage>
</organism>
<dbReference type="AlphaFoldDB" id="A0A1X6MUU9"/>
<name>A0A1X6MUU9_9APHY</name>
<dbReference type="GeneID" id="36324466"/>
<dbReference type="EMBL" id="KZ110601">
    <property type="protein sequence ID" value="OSX60006.1"/>
    <property type="molecule type" value="Genomic_DNA"/>
</dbReference>
<feature type="region of interest" description="Disordered" evidence="1">
    <location>
        <begin position="75"/>
        <end position="148"/>
    </location>
</feature>
<dbReference type="Proteomes" id="UP000194127">
    <property type="component" value="Unassembled WGS sequence"/>
</dbReference>
<sequence>MLLSPNAFVMIDFTSFTNPKRKSSSDERDSGTSSHSPSSPVEAPAQRHNRPMSLAPAAYSKRKLTSFKRSTSVMLGLDDRVNSQNRRSTSKSSDADTRHEGSSQQSSGSDPLADSRGHLSPATSASGSVGHVFREPYSHSSDGHSLDSELANVEELRELYRKSQARESNFAKRNGKKLHRYPTHDVPYPRSFDREVIDLDVWCMIWGHQLVGEVALRGEKGYPDKMHRLMDTKCKHEVEGLDIVPLHPDLEDIDPDLAARITWVQANFLERLPFPDQEFDFVYARRIARGVPEDKITEEDLYFPGIQHMTATVRNIAPELAPTITSPRSPSPFTPPTAVQSLPAFDEVVLSDDITRTSDGHLVTDDNHVHFFSQHNPPVDPRDHSLLEHIYNEMHAARFINLTPTSILSNTLPLYFAGLRLHPPLLSMFPMQERGPDASLATPRSLALSLSNSSNLKSHNAQMRSNQEFYIEQETIIQRADRLDFALTHPQPDRLRPFLNVPQLISGKSLYARADMERYNAYGPRSIFPPSEFQRHHFEGVDPTLMRSAAAQKAYSRTPGIKESADRLSVDSIRYDLRTLNLQLALRVQEVLSCSEAMWDFVVEFQTAHVSAEQPPAEAQGVRGKTSRQNSDMGLPTAHRGSVLDPMEIMIMQLTRQQFDFLLRRFKFDVQDYMDLTDVLENRLHWGPVSLCRTDERKEFDVLCEAWEQYQAELQAGAVRRPSARASTASNLPSKRSHEARSYGDDGLGTSRPHARTSLNTARQDGHSAPPHESESATAAHKLASARRSAPSPNAVPVHERLSRTIRTFVAYKA</sequence>
<dbReference type="OrthoDB" id="2013972at2759"/>
<feature type="compositionally biased region" description="Basic and acidic residues" evidence="1">
    <location>
        <begin position="764"/>
        <end position="775"/>
    </location>
</feature>
<protein>
    <submittedName>
        <fullName evidence="2">Uncharacterized protein</fullName>
    </submittedName>
</protein>
<evidence type="ECO:0000313" key="3">
    <source>
        <dbReference type="Proteomes" id="UP000194127"/>
    </source>
</evidence>
<accession>A0A1X6MUU9</accession>
<dbReference type="RefSeq" id="XP_024336800.1">
    <property type="nucleotide sequence ID" value="XM_024479516.1"/>
</dbReference>
<proteinExistence type="predicted"/>
<keyword evidence="3" id="KW-1185">Reference proteome</keyword>
<evidence type="ECO:0000256" key="1">
    <source>
        <dbReference type="SAM" id="MobiDB-lite"/>
    </source>
</evidence>
<feature type="region of interest" description="Disordered" evidence="1">
    <location>
        <begin position="717"/>
        <end position="797"/>
    </location>
</feature>
<feature type="region of interest" description="Disordered" evidence="1">
    <location>
        <begin position="613"/>
        <end position="639"/>
    </location>
</feature>
<evidence type="ECO:0000313" key="2">
    <source>
        <dbReference type="EMBL" id="OSX60006.1"/>
    </source>
</evidence>
<reference evidence="2 3" key="1">
    <citation type="submission" date="2017-04" db="EMBL/GenBank/DDBJ databases">
        <title>Genome Sequence of the Model Brown-Rot Fungus Postia placenta SB12.</title>
        <authorList>
            <consortium name="DOE Joint Genome Institute"/>
            <person name="Gaskell J."/>
            <person name="Kersten P."/>
            <person name="Larrondo L.F."/>
            <person name="Canessa P."/>
            <person name="Martinez D."/>
            <person name="Hibbett D."/>
            <person name="Schmoll M."/>
            <person name="Kubicek C.P."/>
            <person name="Martinez A.T."/>
            <person name="Yadav J."/>
            <person name="Master E."/>
            <person name="Magnuson J.K."/>
            <person name="James T."/>
            <person name="Yaver D."/>
            <person name="Berka R."/>
            <person name="Labutti K."/>
            <person name="Lipzen A."/>
            <person name="Aerts A."/>
            <person name="Barry K."/>
            <person name="Henrissat B."/>
            <person name="Blanchette R."/>
            <person name="Grigoriev I."/>
            <person name="Cullen D."/>
        </authorList>
    </citation>
    <scope>NUCLEOTIDE SEQUENCE [LARGE SCALE GENOMIC DNA]</scope>
    <source>
        <strain evidence="2 3">MAD-698-R-SB12</strain>
    </source>
</reference>
<dbReference type="STRING" id="670580.A0A1X6MUU9"/>